<evidence type="ECO:0000313" key="4">
    <source>
        <dbReference type="Proteomes" id="UP000806528"/>
    </source>
</evidence>
<sequence length="406" mass="45006">MAHFSRRQALIAGGAFGALVAAAPAQARSLVGWNWSPGDSVAGTGAGLDPHEVWDAAADPLLKSLLDRGAVPGVNDLLWDWETNEQPLPDGLPSDLRDFMEDARRLPSWADHDKLELAAEFNKSHGIYLNLANGPGGGMLAAAIPQEARAVYYSNGGADMESRVAKTSIFGFSVGSLDAFRPEGTCVVECLKTRLVHAAVRHLLPQSEHWRESADEDIPINQEDMLVTWHTLPTFAMRSMEDWEVPVTDDEAEAYLHVWQVTAAMIGISEEYIPATWQAAYEQSDEIMARNMGPTDEGIWIADTLLSQLSNRFHEATRPMVNSLARFLIGDETADWIEIPREERWDDLVPRAWSSLVQFRNGVIGLPAVPQLAWTIDELLRQYVLHDLTGGEETKIEIPTSNRPDY</sequence>
<gene>
    <name evidence="3" type="ORF">IDM40_00285</name>
</gene>
<dbReference type="PANTHER" id="PTHR37539">
    <property type="entry name" value="SECRETED PROTEIN-RELATED"/>
    <property type="match status" value="1"/>
</dbReference>
<dbReference type="InterPro" id="IPR006311">
    <property type="entry name" value="TAT_signal"/>
</dbReference>
<reference evidence="3 4" key="1">
    <citation type="submission" date="2020-09" db="EMBL/GenBank/DDBJ databases">
        <title>Diversity and distribution of actinomycetes associated with coral in the coast of Hainan.</title>
        <authorList>
            <person name="Li F."/>
        </authorList>
    </citation>
    <scope>NUCLEOTIDE SEQUENCE [LARGE SCALE GENOMIC DNA]</scope>
    <source>
        <strain evidence="3 4">HNM0947</strain>
    </source>
</reference>
<evidence type="ECO:0000259" key="2">
    <source>
        <dbReference type="Pfam" id="PF09995"/>
    </source>
</evidence>
<dbReference type="PANTHER" id="PTHR37539:SF1">
    <property type="entry name" value="ER-BOUND OXYGENASE MPAB_MPAB'_RUBBER OXYGENASE CATALYTIC DOMAIN-CONTAINING PROTEIN"/>
    <property type="match status" value="1"/>
</dbReference>
<feature type="chain" id="PRO_5045165682" evidence="1">
    <location>
        <begin position="28"/>
        <end position="406"/>
    </location>
</feature>
<feature type="domain" description="ER-bound oxygenase mpaB/mpaB'/Rubber oxygenase catalytic" evidence="2">
    <location>
        <begin position="131"/>
        <end position="347"/>
    </location>
</feature>
<proteinExistence type="predicted"/>
<feature type="signal peptide" evidence="1">
    <location>
        <begin position="1"/>
        <end position="27"/>
    </location>
</feature>
<name>A0ABR9NZY3_9ACTN</name>
<accession>A0ABR9NZY3</accession>
<dbReference type="Proteomes" id="UP000806528">
    <property type="component" value="Unassembled WGS sequence"/>
</dbReference>
<dbReference type="PROSITE" id="PS51318">
    <property type="entry name" value="TAT"/>
    <property type="match status" value="1"/>
</dbReference>
<organism evidence="3 4">
    <name type="scientific">Nocardiopsis coralli</name>
    <dbReference type="NCBI Taxonomy" id="2772213"/>
    <lineage>
        <taxon>Bacteria</taxon>
        <taxon>Bacillati</taxon>
        <taxon>Actinomycetota</taxon>
        <taxon>Actinomycetes</taxon>
        <taxon>Streptosporangiales</taxon>
        <taxon>Nocardiopsidaceae</taxon>
        <taxon>Nocardiopsis</taxon>
    </lineage>
</organism>
<keyword evidence="4" id="KW-1185">Reference proteome</keyword>
<keyword evidence="1" id="KW-0732">Signal</keyword>
<evidence type="ECO:0000313" key="3">
    <source>
        <dbReference type="EMBL" id="MBE2997143.1"/>
    </source>
</evidence>
<dbReference type="RefSeq" id="WP_193119815.1">
    <property type="nucleotide sequence ID" value="NZ_JADBGI010000001.1"/>
</dbReference>
<dbReference type="InterPro" id="IPR037473">
    <property type="entry name" value="Lcp-like"/>
</dbReference>
<dbReference type="InterPro" id="IPR018713">
    <property type="entry name" value="MPAB/Lcp_cat_dom"/>
</dbReference>
<dbReference type="EMBL" id="JADBGI010000001">
    <property type="protein sequence ID" value="MBE2997143.1"/>
    <property type="molecule type" value="Genomic_DNA"/>
</dbReference>
<evidence type="ECO:0000256" key="1">
    <source>
        <dbReference type="SAM" id="SignalP"/>
    </source>
</evidence>
<protein>
    <submittedName>
        <fullName evidence="3">DUF2236 domain-containing protein</fullName>
    </submittedName>
</protein>
<comment type="caution">
    <text evidence="3">The sequence shown here is derived from an EMBL/GenBank/DDBJ whole genome shotgun (WGS) entry which is preliminary data.</text>
</comment>
<dbReference type="Pfam" id="PF09995">
    <property type="entry name" value="MPAB_Lcp_cat"/>
    <property type="match status" value="1"/>
</dbReference>